<evidence type="ECO:0000256" key="2">
    <source>
        <dbReference type="ARBA" id="ARBA00004613"/>
    </source>
</evidence>
<dbReference type="SUPFAM" id="SSF82895">
    <property type="entry name" value="TSP-1 type 1 repeat"/>
    <property type="match status" value="5"/>
</dbReference>
<name>A0AA89C0H6_PINIB</name>
<evidence type="ECO:0000256" key="4">
    <source>
        <dbReference type="ARBA" id="ARBA00022729"/>
    </source>
</evidence>
<dbReference type="InterPro" id="IPR003598">
    <property type="entry name" value="Ig_sub2"/>
</dbReference>
<feature type="domain" description="Ig-like" evidence="8">
    <location>
        <begin position="625"/>
        <end position="726"/>
    </location>
</feature>
<dbReference type="PROSITE" id="PS50900">
    <property type="entry name" value="PLAC"/>
    <property type="match status" value="1"/>
</dbReference>
<evidence type="ECO:0000256" key="3">
    <source>
        <dbReference type="ARBA" id="ARBA00022525"/>
    </source>
</evidence>
<evidence type="ECO:0000259" key="7">
    <source>
        <dbReference type="PROSITE" id="PS50011"/>
    </source>
</evidence>
<dbReference type="PROSITE" id="PS50835">
    <property type="entry name" value="IG_LIKE"/>
    <property type="match status" value="1"/>
</dbReference>
<evidence type="ECO:0000256" key="1">
    <source>
        <dbReference type="ARBA" id="ARBA00004167"/>
    </source>
</evidence>
<dbReference type="PROSITE" id="PS50092">
    <property type="entry name" value="TSP1"/>
    <property type="match status" value="5"/>
</dbReference>
<comment type="subcellular location">
    <subcellularLocation>
        <location evidence="1">Membrane</location>
        <topology evidence="1">Single-pass membrane protein</topology>
    </subcellularLocation>
    <subcellularLocation>
        <location evidence="2">Secreted</location>
    </subcellularLocation>
</comment>
<dbReference type="InterPro" id="IPR011009">
    <property type="entry name" value="Kinase-like_dom_sf"/>
</dbReference>
<dbReference type="PROSITE" id="PS50011">
    <property type="entry name" value="PROTEIN_KINASE_DOM"/>
    <property type="match status" value="1"/>
</dbReference>
<dbReference type="Pfam" id="PF00090">
    <property type="entry name" value="TSP_1"/>
    <property type="match status" value="1"/>
</dbReference>
<dbReference type="GO" id="GO:0031012">
    <property type="term" value="C:extracellular matrix"/>
    <property type="evidence" value="ECO:0007669"/>
    <property type="project" value="TreeGrafter"/>
</dbReference>
<keyword evidence="5" id="KW-0677">Repeat</keyword>
<dbReference type="FunFam" id="2.20.100.10:FF:000005">
    <property type="entry name" value="ADAM metallopeptidase with thrombospondin type 1 motif 9"/>
    <property type="match status" value="1"/>
</dbReference>
<dbReference type="Pfam" id="PF07679">
    <property type="entry name" value="I-set"/>
    <property type="match status" value="1"/>
</dbReference>
<reference evidence="10" key="1">
    <citation type="submission" date="2019-08" db="EMBL/GenBank/DDBJ databases">
        <title>The improved chromosome-level genome for the pearl oyster Pinctada fucata martensii using PacBio sequencing and Hi-C.</title>
        <authorList>
            <person name="Zheng Z."/>
        </authorList>
    </citation>
    <scope>NUCLEOTIDE SEQUENCE</scope>
    <source>
        <strain evidence="10">ZZ-2019</strain>
        <tissue evidence="10">Adductor muscle</tissue>
    </source>
</reference>
<dbReference type="CDD" id="cd00096">
    <property type="entry name" value="Ig"/>
    <property type="match status" value="1"/>
</dbReference>
<dbReference type="InterPro" id="IPR000719">
    <property type="entry name" value="Prot_kinase_dom"/>
</dbReference>
<keyword evidence="6" id="KW-0325">Glycoprotein</keyword>
<sequence length="1008" mass="113977">FRGRWHGDVSIHHFRNLSPADSADIWNVVTRLHWVRHEHVALFMGVCMDEGNMSIISSFQDGISMHEHIHIKGEKMPLQARVDLIRQVGFGMGYLHSRDIIHRKLNTRNVFLCPNVRISVMDYAITDRKYERDDNVCLYKGELAYIAPEVLSTMNIVPPSLIPCVPFTMESDVFAFGTLVYEFLSGKYPFQQHAPDTIIWLVCSRHRQSLSFRNKTRTLQMLIEKCWAHDPRSRPTFQSINKDLYKKRYTRSYQALYHSGDIYSCKLARTTAAVTKFFTNRVTSTQVNLLVPGLQPQLPSSLPLRTVLFRWMVGPWRDCTQTCGGGFSVEDRKMCTNIPRWHAANRSMANSAPSMRRPGGSRVIIKSARHGTPDSGRRFVVSKWGPCSASCGQGTKWRFVRCKVYLPFSNKDSLTDLADSECSGDKPVESLLCDSEPCYEQYEYRAIGFTACSRSCLGGVQETIVRCVHKENGTVMEDFLCGDKSPPPIARRICNDIICPQRWKVSDFGACSVTCGSGTMIRGVECIQEFASGYQNVIRLPDYMCEQPVPARARICFREECKAEWSVGNWSECTATCGSGITIRDVFCTRVLSLGLTMNVTLKECDLSLKPEATKMCNNRKCPKPKIKALDIKFFQLDKMKKVKLTIGMNADILPDTTIVLKCPTRGLNPYHIQWYKNGVLIQPTIGKRIKVNSKMHLKIKRSLPIVDDGIYSCKVGSLMASSTISYSNVYDIFSATLMRKRFISGSGPAKLIQRDLGLGSLTQRDPVSRRRRPLRLVEGPWNPCSATCGGGLQSRNVSCEIITQDYYEVFPVRYCTKAGYMEPTLIQSCNTHPCVEWKTSNWSECSLQTCVRNMFSYQSRDVDCVMQHSNITLNTSECDQLGAMPPSEKECVNENCMALWNVSKWTECIGKCGTKGFKSRMLNCIWSKTGLPAGRLCDPLKRPITTKNCHVKPCSEACIDKSKYCSVVKLLDFCRLVNFSRNCCVSCGGQSSGDNKYARRKRRKLAV</sequence>
<dbReference type="EMBL" id="VSWD01000007">
    <property type="protein sequence ID" value="KAK3097587.1"/>
    <property type="molecule type" value="Genomic_DNA"/>
</dbReference>
<evidence type="ECO:0000313" key="11">
    <source>
        <dbReference type="Proteomes" id="UP001186944"/>
    </source>
</evidence>
<dbReference type="InterPro" id="IPR010909">
    <property type="entry name" value="PLAC"/>
</dbReference>
<evidence type="ECO:0000313" key="10">
    <source>
        <dbReference type="EMBL" id="KAK3097587.1"/>
    </source>
</evidence>
<dbReference type="SUPFAM" id="SSF56112">
    <property type="entry name" value="Protein kinase-like (PK-like)"/>
    <property type="match status" value="1"/>
</dbReference>
<dbReference type="Proteomes" id="UP001186944">
    <property type="component" value="Unassembled WGS sequence"/>
</dbReference>
<organism evidence="10 11">
    <name type="scientific">Pinctada imbricata</name>
    <name type="common">Atlantic pearl-oyster</name>
    <name type="synonym">Pinctada martensii</name>
    <dbReference type="NCBI Taxonomy" id="66713"/>
    <lineage>
        <taxon>Eukaryota</taxon>
        <taxon>Metazoa</taxon>
        <taxon>Spiralia</taxon>
        <taxon>Lophotrochozoa</taxon>
        <taxon>Mollusca</taxon>
        <taxon>Bivalvia</taxon>
        <taxon>Autobranchia</taxon>
        <taxon>Pteriomorphia</taxon>
        <taxon>Pterioida</taxon>
        <taxon>Pterioidea</taxon>
        <taxon>Pteriidae</taxon>
        <taxon>Pinctada</taxon>
    </lineage>
</organism>
<keyword evidence="4" id="KW-0732">Signal</keyword>
<evidence type="ECO:0000256" key="6">
    <source>
        <dbReference type="ARBA" id="ARBA00023180"/>
    </source>
</evidence>
<feature type="domain" description="PLAC" evidence="9">
    <location>
        <begin position="955"/>
        <end position="992"/>
    </location>
</feature>
<protein>
    <submittedName>
        <fullName evidence="10">Uncharacterized protein</fullName>
    </submittedName>
</protein>
<dbReference type="Gene3D" id="2.20.100.10">
    <property type="entry name" value="Thrombospondin type-1 (TSP1) repeat"/>
    <property type="match status" value="5"/>
</dbReference>
<dbReference type="Pfam" id="PF19030">
    <property type="entry name" value="TSP1_ADAMTS"/>
    <property type="match status" value="7"/>
</dbReference>
<dbReference type="SMART" id="SM00209">
    <property type="entry name" value="TSP1"/>
    <property type="match status" value="7"/>
</dbReference>
<dbReference type="InterPro" id="IPR036383">
    <property type="entry name" value="TSP1_rpt_sf"/>
</dbReference>
<dbReference type="PANTHER" id="PTHR13723:SF281">
    <property type="entry name" value="PAPILIN"/>
    <property type="match status" value="1"/>
</dbReference>
<dbReference type="InterPro" id="IPR050439">
    <property type="entry name" value="ADAMTS_ADAMTS-like"/>
</dbReference>
<dbReference type="SUPFAM" id="SSF48726">
    <property type="entry name" value="Immunoglobulin"/>
    <property type="match status" value="1"/>
</dbReference>
<dbReference type="InterPro" id="IPR001245">
    <property type="entry name" value="Ser-Thr/Tyr_kinase_cat_dom"/>
</dbReference>
<dbReference type="GO" id="GO:0030198">
    <property type="term" value="P:extracellular matrix organization"/>
    <property type="evidence" value="ECO:0007669"/>
    <property type="project" value="TreeGrafter"/>
</dbReference>
<keyword evidence="11" id="KW-1185">Reference proteome</keyword>
<dbReference type="Gene3D" id="3.30.200.20">
    <property type="entry name" value="Phosphorylase Kinase, domain 1"/>
    <property type="match status" value="1"/>
</dbReference>
<dbReference type="Gene3D" id="1.10.510.10">
    <property type="entry name" value="Transferase(Phosphotransferase) domain 1"/>
    <property type="match status" value="1"/>
</dbReference>
<dbReference type="InterPro" id="IPR013098">
    <property type="entry name" value="Ig_I-set"/>
</dbReference>
<dbReference type="Gene3D" id="2.60.40.10">
    <property type="entry name" value="Immunoglobulins"/>
    <property type="match status" value="1"/>
</dbReference>
<dbReference type="Pfam" id="PF07714">
    <property type="entry name" value="PK_Tyr_Ser-Thr"/>
    <property type="match status" value="1"/>
</dbReference>
<dbReference type="GO" id="GO:0016020">
    <property type="term" value="C:membrane"/>
    <property type="evidence" value="ECO:0007669"/>
    <property type="project" value="UniProtKB-SubCell"/>
</dbReference>
<dbReference type="PANTHER" id="PTHR13723">
    <property type="entry name" value="ADAMTS A DISINTEGRIN AND METALLOPROTEASE WITH THROMBOSPONDIN MOTIFS PROTEASE"/>
    <property type="match status" value="1"/>
</dbReference>
<dbReference type="GO" id="GO:0004672">
    <property type="term" value="F:protein kinase activity"/>
    <property type="evidence" value="ECO:0007669"/>
    <property type="project" value="InterPro"/>
</dbReference>
<comment type="caution">
    <text evidence="10">The sequence shown here is derived from an EMBL/GenBank/DDBJ whole genome shotgun (WGS) entry which is preliminary data.</text>
</comment>
<keyword evidence="3" id="KW-0964">Secreted</keyword>
<evidence type="ECO:0000259" key="8">
    <source>
        <dbReference type="PROSITE" id="PS50835"/>
    </source>
</evidence>
<evidence type="ECO:0000259" key="9">
    <source>
        <dbReference type="PROSITE" id="PS50900"/>
    </source>
</evidence>
<dbReference type="GO" id="GO:0004222">
    <property type="term" value="F:metalloendopeptidase activity"/>
    <property type="evidence" value="ECO:0007669"/>
    <property type="project" value="TreeGrafter"/>
</dbReference>
<dbReference type="GO" id="GO:0005524">
    <property type="term" value="F:ATP binding"/>
    <property type="evidence" value="ECO:0007669"/>
    <property type="project" value="InterPro"/>
</dbReference>
<accession>A0AA89C0H6</accession>
<proteinExistence type="predicted"/>
<feature type="non-terminal residue" evidence="10">
    <location>
        <position position="1"/>
    </location>
</feature>
<gene>
    <name evidence="10" type="ORF">FSP39_011191</name>
</gene>
<feature type="domain" description="Protein kinase" evidence="7">
    <location>
        <begin position="1"/>
        <end position="246"/>
    </location>
</feature>
<evidence type="ECO:0000256" key="5">
    <source>
        <dbReference type="ARBA" id="ARBA00022737"/>
    </source>
</evidence>
<dbReference type="SMART" id="SM00408">
    <property type="entry name" value="IGc2"/>
    <property type="match status" value="1"/>
</dbReference>
<dbReference type="InterPro" id="IPR013783">
    <property type="entry name" value="Ig-like_fold"/>
</dbReference>
<dbReference type="InterPro" id="IPR036179">
    <property type="entry name" value="Ig-like_dom_sf"/>
</dbReference>
<dbReference type="InterPro" id="IPR000884">
    <property type="entry name" value="TSP1_rpt"/>
</dbReference>
<dbReference type="GO" id="GO:0005576">
    <property type="term" value="C:extracellular region"/>
    <property type="evidence" value="ECO:0007669"/>
    <property type="project" value="UniProtKB-SubCell"/>
</dbReference>
<dbReference type="InterPro" id="IPR007110">
    <property type="entry name" value="Ig-like_dom"/>
</dbReference>
<dbReference type="AlphaFoldDB" id="A0AA89C0H6"/>
<dbReference type="GO" id="GO:0006508">
    <property type="term" value="P:proteolysis"/>
    <property type="evidence" value="ECO:0007669"/>
    <property type="project" value="TreeGrafter"/>
</dbReference>